<feature type="compositionally biased region" description="Basic residues" evidence="1">
    <location>
        <begin position="145"/>
        <end position="156"/>
    </location>
</feature>
<protein>
    <recommendedName>
        <fullName evidence="6">Myb-like DNA-binding domain containing protein</fullName>
    </recommendedName>
</protein>
<dbReference type="PROSITE" id="PS51294">
    <property type="entry name" value="HTH_MYB"/>
    <property type="match status" value="2"/>
</dbReference>
<dbReference type="AlphaFoldDB" id="A0A1R2BH76"/>
<evidence type="ECO:0008006" key="6">
    <source>
        <dbReference type="Google" id="ProtNLM"/>
    </source>
</evidence>
<proteinExistence type="predicted"/>
<keyword evidence="5" id="KW-1185">Reference proteome</keyword>
<dbReference type="PROSITE" id="PS50090">
    <property type="entry name" value="MYB_LIKE"/>
    <property type="match status" value="2"/>
</dbReference>
<feature type="domain" description="HTH myb-type" evidence="3">
    <location>
        <begin position="64"/>
        <end position="113"/>
    </location>
</feature>
<feature type="domain" description="HTH myb-type" evidence="3">
    <location>
        <begin position="1"/>
        <end position="62"/>
    </location>
</feature>
<dbReference type="SMART" id="SM00717">
    <property type="entry name" value="SANT"/>
    <property type="match status" value="2"/>
</dbReference>
<dbReference type="PANTHER" id="PTHR45614:SF274">
    <property type="entry name" value="MYB-LIKE DNA-BINDING PROTEIN"/>
    <property type="match status" value="1"/>
</dbReference>
<dbReference type="CDD" id="cd00167">
    <property type="entry name" value="SANT"/>
    <property type="match status" value="2"/>
</dbReference>
<reference evidence="4 5" key="1">
    <citation type="submission" date="2016-11" db="EMBL/GenBank/DDBJ databases">
        <title>The macronuclear genome of Stentor coeruleus: a giant cell with tiny introns.</title>
        <authorList>
            <person name="Slabodnick M."/>
            <person name="Ruby J.G."/>
            <person name="Reiff S.B."/>
            <person name="Swart E.C."/>
            <person name="Gosai S."/>
            <person name="Prabakaran S."/>
            <person name="Witkowska E."/>
            <person name="Larue G.E."/>
            <person name="Fisher S."/>
            <person name="Freeman R.M."/>
            <person name="Gunawardena J."/>
            <person name="Chu W."/>
            <person name="Stover N.A."/>
            <person name="Gregory B.D."/>
            <person name="Nowacki M."/>
            <person name="Derisi J."/>
            <person name="Roy S.W."/>
            <person name="Marshall W.F."/>
            <person name="Sood P."/>
        </authorList>
    </citation>
    <scope>NUCLEOTIDE SEQUENCE [LARGE SCALE GENOMIC DNA]</scope>
    <source>
        <strain evidence="4">WM001</strain>
    </source>
</reference>
<accession>A0A1R2BH76</accession>
<comment type="caution">
    <text evidence="4">The sequence shown here is derived from an EMBL/GenBank/DDBJ whole genome shotgun (WGS) entry which is preliminary data.</text>
</comment>
<organism evidence="4 5">
    <name type="scientific">Stentor coeruleus</name>
    <dbReference type="NCBI Taxonomy" id="5963"/>
    <lineage>
        <taxon>Eukaryota</taxon>
        <taxon>Sar</taxon>
        <taxon>Alveolata</taxon>
        <taxon>Ciliophora</taxon>
        <taxon>Postciliodesmatophora</taxon>
        <taxon>Heterotrichea</taxon>
        <taxon>Heterotrichida</taxon>
        <taxon>Stentoridae</taxon>
        <taxon>Stentor</taxon>
    </lineage>
</organism>
<dbReference type="Proteomes" id="UP000187209">
    <property type="component" value="Unassembled WGS sequence"/>
</dbReference>
<feature type="region of interest" description="Disordered" evidence="1">
    <location>
        <begin position="145"/>
        <end position="201"/>
    </location>
</feature>
<name>A0A1R2BH76_9CILI</name>
<dbReference type="GO" id="GO:0000978">
    <property type="term" value="F:RNA polymerase II cis-regulatory region sequence-specific DNA binding"/>
    <property type="evidence" value="ECO:0007669"/>
    <property type="project" value="TreeGrafter"/>
</dbReference>
<sequence length="356" mass="42094">MENGERKVWTEEEDKILEQLVDTHGPKRWALISREFKEKFSIANKTGKQCRERWNNNLNPKITKDSWSAQEEKILFEKQKIYGNKWSEISKFLKGRTDNSTKNHFYSIVRKNLRRHNKHKPEKERIVGNIQDLLNDPEIAKVLLKKPRHYYKKTQKKHQEEKKNHENASPEKVPSPKTKPQPTYVKPKEIRTNKRPQQQIICPTPISEITAQSISSKSFVFSPENLLENMYQANNTVSEMQSSKSTIDNIFKFSFSPRETGYTPRQSYFHDGQFFRNESRNNSLKSLHGEDFERDNSRNNSEKEVSCYGLRSESRKNSSEPMDYPPHIHMNLGFSLPHYSPTNRFQFYSTPKHQKQ</sequence>
<gene>
    <name evidence="4" type="ORF">SteCoe_24652</name>
</gene>
<dbReference type="SUPFAM" id="SSF46689">
    <property type="entry name" value="Homeodomain-like"/>
    <property type="match status" value="1"/>
</dbReference>
<feature type="region of interest" description="Disordered" evidence="1">
    <location>
        <begin position="287"/>
        <end position="324"/>
    </location>
</feature>
<dbReference type="InterPro" id="IPR050560">
    <property type="entry name" value="MYB_TF"/>
</dbReference>
<evidence type="ECO:0000256" key="1">
    <source>
        <dbReference type="SAM" id="MobiDB-lite"/>
    </source>
</evidence>
<dbReference type="Gene3D" id="1.10.10.60">
    <property type="entry name" value="Homeodomain-like"/>
    <property type="match status" value="2"/>
</dbReference>
<evidence type="ECO:0000313" key="4">
    <source>
        <dbReference type="EMBL" id="OMJ76089.1"/>
    </source>
</evidence>
<evidence type="ECO:0000259" key="3">
    <source>
        <dbReference type="PROSITE" id="PS51294"/>
    </source>
</evidence>
<dbReference type="PANTHER" id="PTHR45614">
    <property type="entry name" value="MYB PROTEIN-RELATED"/>
    <property type="match status" value="1"/>
</dbReference>
<evidence type="ECO:0000259" key="2">
    <source>
        <dbReference type="PROSITE" id="PS50090"/>
    </source>
</evidence>
<dbReference type="EMBL" id="MPUH01000653">
    <property type="protein sequence ID" value="OMJ76089.1"/>
    <property type="molecule type" value="Genomic_DNA"/>
</dbReference>
<dbReference type="InterPro" id="IPR009057">
    <property type="entry name" value="Homeodomain-like_sf"/>
</dbReference>
<dbReference type="Pfam" id="PF13921">
    <property type="entry name" value="Myb_DNA-bind_6"/>
    <property type="match status" value="1"/>
</dbReference>
<feature type="domain" description="Myb-like" evidence="2">
    <location>
        <begin position="1"/>
        <end position="58"/>
    </location>
</feature>
<evidence type="ECO:0000313" key="5">
    <source>
        <dbReference type="Proteomes" id="UP000187209"/>
    </source>
</evidence>
<dbReference type="GO" id="GO:0005634">
    <property type="term" value="C:nucleus"/>
    <property type="evidence" value="ECO:0007669"/>
    <property type="project" value="TreeGrafter"/>
</dbReference>
<dbReference type="OrthoDB" id="2143914at2759"/>
<dbReference type="InterPro" id="IPR001005">
    <property type="entry name" value="SANT/Myb"/>
</dbReference>
<dbReference type="InterPro" id="IPR017930">
    <property type="entry name" value="Myb_dom"/>
</dbReference>
<feature type="compositionally biased region" description="Basic and acidic residues" evidence="1">
    <location>
        <begin position="287"/>
        <end position="305"/>
    </location>
</feature>
<dbReference type="GO" id="GO:0000981">
    <property type="term" value="F:DNA-binding transcription factor activity, RNA polymerase II-specific"/>
    <property type="evidence" value="ECO:0007669"/>
    <property type="project" value="TreeGrafter"/>
</dbReference>
<feature type="domain" description="Myb-like" evidence="2">
    <location>
        <begin position="59"/>
        <end position="109"/>
    </location>
</feature>
<feature type="compositionally biased region" description="Basic and acidic residues" evidence="1">
    <location>
        <begin position="157"/>
        <end position="169"/>
    </location>
</feature>